<feature type="transmembrane region" description="Helical" evidence="1">
    <location>
        <begin position="46"/>
        <end position="63"/>
    </location>
</feature>
<sequence length="230" mass="24213">VSRTASRLIPDKSVIKRALKWFVIFNAALAAFGIVTGGSAEFVGRVHGTSFLLVVTAAGIASIELGKTGARLRVAWFVGSACVMATGFVLLALTWGVPLPDLAGKPLGTVAVVGVVATYCALVSLICSRNRLRTVCWSGALLHGFYVIALIWFEISPIPGRVLALFAVGLSACSLLVVIEFIGTRRAASTGSERADRPVKYCPYCGASGFVATSPVFECRDCGGKFRPVV</sequence>
<feature type="transmembrane region" description="Helical" evidence="1">
    <location>
        <begin position="21"/>
        <end position="40"/>
    </location>
</feature>
<evidence type="ECO:0000256" key="1">
    <source>
        <dbReference type="SAM" id="Phobius"/>
    </source>
</evidence>
<organism evidence="2">
    <name type="scientific">marine metagenome</name>
    <dbReference type="NCBI Taxonomy" id="408172"/>
    <lineage>
        <taxon>unclassified sequences</taxon>
        <taxon>metagenomes</taxon>
        <taxon>ecological metagenomes</taxon>
    </lineage>
</organism>
<accession>A0A381PZ33</accession>
<feature type="transmembrane region" description="Helical" evidence="1">
    <location>
        <begin position="107"/>
        <end position="127"/>
    </location>
</feature>
<reference evidence="2" key="1">
    <citation type="submission" date="2018-05" db="EMBL/GenBank/DDBJ databases">
        <authorList>
            <person name="Lanie J.A."/>
            <person name="Ng W.-L."/>
            <person name="Kazmierczak K.M."/>
            <person name="Andrzejewski T.M."/>
            <person name="Davidsen T.M."/>
            <person name="Wayne K.J."/>
            <person name="Tettelin H."/>
            <person name="Glass J.I."/>
            <person name="Rusch D."/>
            <person name="Podicherti R."/>
            <person name="Tsui H.-C.T."/>
            <person name="Winkler M.E."/>
        </authorList>
    </citation>
    <scope>NUCLEOTIDE SEQUENCE</scope>
</reference>
<feature type="transmembrane region" description="Helical" evidence="1">
    <location>
        <begin position="134"/>
        <end position="155"/>
    </location>
</feature>
<dbReference type="EMBL" id="UINC01001150">
    <property type="protein sequence ID" value="SUZ72332.1"/>
    <property type="molecule type" value="Genomic_DNA"/>
</dbReference>
<feature type="non-terminal residue" evidence="2">
    <location>
        <position position="1"/>
    </location>
</feature>
<dbReference type="AlphaFoldDB" id="A0A381PZ33"/>
<feature type="transmembrane region" description="Helical" evidence="1">
    <location>
        <begin position="75"/>
        <end position="95"/>
    </location>
</feature>
<feature type="transmembrane region" description="Helical" evidence="1">
    <location>
        <begin position="161"/>
        <end position="182"/>
    </location>
</feature>
<protein>
    <submittedName>
        <fullName evidence="2">Uncharacterized protein</fullName>
    </submittedName>
</protein>
<proteinExistence type="predicted"/>
<evidence type="ECO:0000313" key="2">
    <source>
        <dbReference type="EMBL" id="SUZ72332.1"/>
    </source>
</evidence>
<keyword evidence="1" id="KW-0472">Membrane</keyword>
<keyword evidence="1" id="KW-1133">Transmembrane helix</keyword>
<gene>
    <name evidence="2" type="ORF">METZ01_LOCUS25186</name>
</gene>
<name>A0A381PZ33_9ZZZZ</name>
<keyword evidence="1" id="KW-0812">Transmembrane</keyword>